<evidence type="ECO:0000313" key="2">
    <source>
        <dbReference type="EMBL" id="MFC4754827.1"/>
    </source>
</evidence>
<name>A0ABV9PNX3_9ACTN</name>
<protein>
    <submittedName>
        <fullName evidence="2">SipW-dependent-type signal peptide-containing protein</fullName>
    </submittedName>
</protein>
<sequence>MDASTPMPADLQRQQDRKRKRKAILAGGVVLGLGAAVTLAAWSDDVFADGFFNTGTFELEGSADGVAWAPHDAAGNAAALYFNSTPSSSTNARSLQYNETVWAPLSIRLSADTTTDGTYVLTDVTFPGSESSTLRTANGLDYIVYSGIENAVCSALADGATPATGAVWASGTVGTAPASITPTALTANAAGTDGVPDNLCLGVTLNSNDQQFMGQDATEVQWQFTATADTE</sequence>
<gene>
    <name evidence="2" type="ORF">ACFO7U_08540</name>
</gene>
<organism evidence="2 3">
    <name type="scientific">Dietzia aurantiaca</name>
    <dbReference type="NCBI Taxonomy" id="983873"/>
    <lineage>
        <taxon>Bacteria</taxon>
        <taxon>Bacillati</taxon>
        <taxon>Actinomycetota</taxon>
        <taxon>Actinomycetes</taxon>
        <taxon>Mycobacteriales</taxon>
        <taxon>Dietziaceae</taxon>
        <taxon>Dietzia</taxon>
    </lineage>
</organism>
<feature type="transmembrane region" description="Helical" evidence="1">
    <location>
        <begin position="23"/>
        <end position="42"/>
    </location>
</feature>
<dbReference type="RefSeq" id="WP_344993704.1">
    <property type="nucleotide sequence ID" value="NZ_BAABCD010000022.1"/>
</dbReference>
<comment type="caution">
    <text evidence="2">The sequence shown here is derived from an EMBL/GenBank/DDBJ whole genome shotgun (WGS) entry which is preliminary data.</text>
</comment>
<dbReference type="Proteomes" id="UP001595836">
    <property type="component" value="Unassembled WGS sequence"/>
</dbReference>
<dbReference type="InterPro" id="IPR023833">
    <property type="entry name" value="Signal_pept_SipW-depend-type"/>
</dbReference>
<keyword evidence="1" id="KW-0472">Membrane</keyword>
<evidence type="ECO:0000256" key="1">
    <source>
        <dbReference type="SAM" id="Phobius"/>
    </source>
</evidence>
<dbReference type="EMBL" id="JBHSHP010000021">
    <property type="protein sequence ID" value="MFC4754827.1"/>
    <property type="molecule type" value="Genomic_DNA"/>
</dbReference>
<reference evidence="3" key="1">
    <citation type="journal article" date="2019" name="Int. J. Syst. Evol. Microbiol.">
        <title>The Global Catalogue of Microorganisms (GCM) 10K type strain sequencing project: providing services to taxonomists for standard genome sequencing and annotation.</title>
        <authorList>
            <consortium name="The Broad Institute Genomics Platform"/>
            <consortium name="The Broad Institute Genome Sequencing Center for Infectious Disease"/>
            <person name="Wu L."/>
            <person name="Ma J."/>
        </authorList>
    </citation>
    <scope>NUCLEOTIDE SEQUENCE [LARGE SCALE GENOMIC DNA]</scope>
    <source>
        <strain evidence="3">JCM 11882</strain>
    </source>
</reference>
<evidence type="ECO:0000313" key="3">
    <source>
        <dbReference type="Proteomes" id="UP001595836"/>
    </source>
</evidence>
<proteinExistence type="predicted"/>
<dbReference type="NCBIfam" id="TIGR04088">
    <property type="entry name" value="cognate_SipW"/>
    <property type="match status" value="1"/>
</dbReference>
<accession>A0ABV9PNX3</accession>
<keyword evidence="3" id="KW-1185">Reference proteome</keyword>
<keyword evidence="1" id="KW-1133">Transmembrane helix</keyword>
<keyword evidence="1" id="KW-0812">Transmembrane</keyword>